<proteinExistence type="predicted"/>
<dbReference type="EMBL" id="BLXT01007982">
    <property type="protein sequence ID" value="GFO44846.1"/>
    <property type="molecule type" value="Genomic_DNA"/>
</dbReference>
<dbReference type="SUPFAM" id="SSF53098">
    <property type="entry name" value="Ribonuclease H-like"/>
    <property type="match status" value="1"/>
</dbReference>
<name>A0AAV4DLK0_9GAST</name>
<reference evidence="1 2" key="1">
    <citation type="journal article" date="2021" name="Elife">
        <title>Chloroplast acquisition without the gene transfer in kleptoplastic sea slugs, Plakobranchus ocellatus.</title>
        <authorList>
            <person name="Maeda T."/>
            <person name="Takahashi S."/>
            <person name="Yoshida T."/>
            <person name="Shimamura S."/>
            <person name="Takaki Y."/>
            <person name="Nagai Y."/>
            <person name="Toyoda A."/>
            <person name="Suzuki Y."/>
            <person name="Arimoto A."/>
            <person name="Ishii H."/>
            <person name="Satoh N."/>
            <person name="Nishiyama T."/>
            <person name="Hasebe M."/>
            <person name="Maruyama T."/>
            <person name="Minagawa J."/>
            <person name="Obokata J."/>
            <person name="Shigenobu S."/>
        </authorList>
    </citation>
    <scope>NUCLEOTIDE SEQUENCE [LARGE SCALE GENOMIC DNA]</scope>
</reference>
<accession>A0AAV4DLK0</accession>
<evidence type="ECO:0000313" key="2">
    <source>
        <dbReference type="Proteomes" id="UP000735302"/>
    </source>
</evidence>
<dbReference type="Gene3D" id="3.30.420.10">
    <property type="entry name" value="Ribonuclease H-like superfamily/Ribonuclease H"/>
    <property type="match status" value="1"/>
</dbReference>
<sequence>MACELKAVSKCLRVVIRRQWEAAALSGVVILTDCRAWVQTLGGSGREGVEEADYLQKTERVKIVVQWLPSHVGVIRKEIAGGLANQGRTLPQSQKPSILADVRLVLRRGIAISEVRRRRLMTNDSPNYMKLTMQMIICKVCAGATHCKFFERGTIGAGWASKSQSDILWRQYRVAMTTAANMVRKFLRRAIQ</sequence>
<keyword evidence="2" id="KW-1185">Reference proteome</keyword>
<protein>
    <recommendedName>
        <fullName evidence="3">RNase H type-1 domain-containing protein</fullName>
    </recommendedName>
</protein>
<evidence type="ECO:0008006" key="3">
    <source>
        <dbReference type="Google" id="ProtNLM"/>
    </source>
</evidence>
<dbReference type="AlphaFoldDB" id="A0AAV4DLK0"/>
<dbReference type="InterPro" id="IPR012337">
    <property type="entry name" value="RNaseH-like_sf"/>
</dbReference>
<dbReference type="GO" id="GO:0003676">
    <property type="term" value="F:nucleic acid binding"/>
    <property type="evidence" value="ECO:0007669"/>
    <property type="project" value="InterPro"/>
</dbReference>
<dbReference type="Proteomes" id="UP000735302">
    <property type="component" value="Unassembled WGS sequence"/>
</dbReference>
<organism evidence="1 2">
    <name type="scientific">Plakobranchus ocellatus</name>
    <dbReference type="NCBI Taxonomy" id="259542"/>
    <lineage>
        <taxon>Eukaryota</taxon>
        <taxon>Metazoa</taxon>
        <taxon>Spiralia</taxon>
        <taxon>Lophotrochozoa</taxon>
        <taxon>Mollusca</taxon>
        <taxon>Gastropoda</taxon>
        <taxon>Heterobranchia</taxon>
        <taxon>Euthyneura</taxon>
        <taxon>Panpulmonata</taxon>
        <taxon>Sacoglossa</taxon>
        <taxon>Placobranchoidea</taxon>
        <taxon>Plakobranchidae</taxon>
        <taxon>Plakobranchus</taxon>
    </lineage>
</organism>
<dbReference type="InterPro" id="IPR036397">
    <property type="entry name" value="RNaseH_sf"/>
</dbReference>
<gene>
    <name evidence="1" type="ORF">PoB_007135100</name>
</gene>
<evidence type="ECO:0000313" key="1">
    <source>
        <dbReference type="EMBL" id="GFO44846.1"/>
    </source>
</evidence>
<comment type="caution">
    <text evidence="1">The sequence shown here is derived from an EMBL/GenBank/DDBJ whole genome shotgun (WGS) entry which is preliminary data.</text>
</comment>